<accession>A0A0U1NK71</accession>
<sequence>MWNPKMLRTVQIGSGVSVQGILIKALENGKLLIRVGDKTFEGFPV</sequence>
<protein>
    <submittedName>
        <fullName evidence="1">Uncharacterized protein</fullName>
    </submittedName>
</protein>
<evidence type="ECO:0000313" key="2">
    <source>
        <dbReference type="Proteomes" id="UP000048949"/>
    </source>
</evidence>
<name>A0A0U1NK71_9RHOB</name>
<gene>
    <name evidence="1" type="ORF">NIG5292_01150</name>
</gene>
<organism evidence="1 2">
    <name type="scientific">Nereida ignava</name>
    <dbReference type="NCBI Taxonomy" id="282199"/>
    <lineage>
        <taxon>Bacteria</taxon>
        <taxon>Pseudomonadati</taxon>
        <taxon>Pseudomonadota</taxon>
        <taxon>Alphaproteobacteria</taxon>
        <taxon>Rhodobacterales</taxon>
        <taxon>Roseobacteraceae</taxon>
        <taxon>Nereida</taxon>
    </lineage>
</organism>
<dbReference type="EMBL" id="CVQV01000005">
    <property type="protein sequence ID" value="CRK75107.1"/>
    <property type="molecule type" value="Genomic_DNA"/>
</dbReference>
<dbReference type="STRING" id="282199.GCA_001049735_01149"/>
<keyword evidence="2" id="KW-1185">Reference proteome</keyword>
<reference evidence="1 2" key="1">
    <citation type="submission" date="2015-04" db="EMBL/GenBank/DDBJ databases">
        <authorList>
            <person name="Syromyatnikov M.Y."/>
            <person name="Popov V.N."/>
        </authorList>
    </citation>
    <scope>NUCLEOTIDE SEQUENCE [LARGE SCALE GENOMIC DNA]</scope>
    <source>
        <strain evidence="1 2">CECT 5292</strain>
    </source>
</reference>
<proteinExistence type="predicted"/>
<dbReference type="AlphaFoldDB" id="A0A0U1NK71"/>
<evidence type="ECO:0000313" key="1">
    <source>
        <dbReference type="EMBL" id="CRK75107.1"/>
    </source>
</evidence>
<dbReference type="Proteomes" id="UP000048949">
    <property type="component" value="Unassembled WGS sequence"/>
</dbReference>